<dbReference type="PANTHER" id="PTHR12053:SF3">
    <property type="entry name" value="CARBOXYPEPTIDASE Q"/>
    <property type="match status" value="1"/>
</dbReference>
<dbReference type="InterPro" id="IPR039866">
    <property type="entry name" value="CPQ"/>
</dbReference>
<evidence type="ECO:0000256" key="4">
    <source>
        <dbReference type="ARBA" id="ARBA00004613"/>
    </source>
</evidence>
<keyword evidence="12" id="KW-0256">Endoplasmic reticulum</keyword>
<feature type="domain" description="Peptidase M28" evidence="22">
    <location>
        <begin position="259"/>
        <end position="453"/>
    </location>
</feature>
<feature type="compositionally biased region" description="Basic and acidic residues" evidence="21">
    <location>
        <begin position="489"/>
        <end position="498"/>
    </location>
</feature>
<keyword evidence="10" id="KW-0732">Signal</keyword>
<proteinExistence type="predicted"/>
<accession>A0A143BNE4</accession>
<dbReference type="GO" id="GO:0004180">
    <property type="term" value="F:carboxypeptidase activity"/>
    <property type="evidence" value="ECO:0007669"/>
    <property type="project" value="UniProtKB-KW"/>
</dbReference>
<dbReference type="EMBL" id="CP011454">
    <property type="protein sequence ID" value="AMW06538.1"/>
    <property type="molecule type" value="Genomic_DNA"/>
</dbReference>
<dbReference type="KEGG" id="gph:GEMMAAP_03945"/>
<evidence type="ECO:0000259" key="22">
    <source>
        <dbReference type="Pfam" id="PF04389"/>
    </source>
</evidence>
<keyword evidence="13" id="KW-0862">Zinc</keyword>
<evidence type="ECO:0000256" key="18">
    <source>
        <dbReference type="ARBA" id="ARBA00023228"/>
    </source>
</evidence>
<keyword evidence="14" id="KW-0333">Golgi apparatus</keyword>
<dbReference type="Gene3D" id="3.50.30.30">
    <property type="match status" value="1"/>
</dbReference>
<protein>
    <recommendedName>
        <fullName evidence="5">Carboxypeptidase Q</fullName>
    </recommendedName>
    <alternativeName>
        <fullName evidence="20">Plasma glutamate carboxypeptidase</fullName>
    </alternativeName>
</protein>
<evidence type="ECO:0000256" key="14">
    <source>
        <dbReference type="ARBA" id="ARBA00023034"/>
    </source>
</evidence>
<dbReference type="GO" id="GO:0005764">
    <property type="term" value="C:lysosome"/>
    <property type="evidence" value="ECO:0007669"/>
    <property type="project" value="UniProtKB-SubCell"/>
</dbReference>
<evidence type="ECO:0000256" key="3">
    <source>
        <dbReference type="ARBA" id="ARBA00004555"/>
    </source>
</evidence>
<evidence type="ECO:0000256" key="8">
    <source>
        <dbReference type="ARBA" id="ARBA00022670"/>
    </source>
</evidence>
<sequence>MRTTAPTDANILKLWEEGMQRSKAAAYAQALLDSVGPRLTGSPNMTRGQDWLLATYKQLGVSARKERYGTWNSWKRGVAFAQLTAPRVKPLEATMLSWSGNTAGKWVDGDVVTLKPYASPDEFKAWLPSVKGKVVLASAPRLTCRMPSQVAEFATPASAAALDSAQRDLTATYQGLTQRVPTFYADLKAAGAVAVFESNWSSFPGVDKIFGSPRNSALPTFDVGCEDYGMLFRLAQNAQGPKVKLMAENEHLGEQPVFNVIAEIKGSSKPNEYVVLSAHFDSWEGHSGATDNATGTVTMLEALRILKTVLPNPSRTIVVGHWSGEEQGLNGSGAFAADHPEVVKGLQFLFNQDNGTGRIVSTGPSILPENGPRLAQYMGQMPSQLTQYIRLSGPSGIGGGSDHASFLCYGAPAASLGALSWDYSNSTWHTNRDSFDKVMQDDLKHNATLTAMFAYLASEDPQPSSRTLMSPLPNGPNGQPITIPSCGKPLRESTGYRR</sequence>
<dbReference type="GO" id="GO:0006508">
    <property type="term" value="P:proteolysis"/>
    <property type="evidence" value="ECO:0007669"/>
    <property type="project" value="UniProtKB-KW"/>
</dbReference>
<keyword evidence="16" id="KW-0865">Zymogen</keyword>
<reference evidence="23 24" key="2">
    <citation type="journal article" date="2016" name="Environ. Microbiol. Rep.">
        <title>Metagenomic evidence for the presence of phototrophic Gemmatimonadetes bacteria in diverse environments.</title>
        <authorList>
            <person name="Zeng Y."/>
            <person name="Baumbach J."/>
            <person name="Barbosa E.G."/>
            <person name="Azevedo V."/>
            <person name="Zhang C."/>
            <person name="Koblizek M."/>
        </authorList>
    </citation>
    <scope>NUCLEOTIDE SEQUENCE [LARGE SCALE GENOMIC DNA]</scope>
    <source>
        <strain evidence="23 24">AP64</strain>
    </source>
</reference>
<evidence type="ECO:0000256" key="13">
    <source>
        <dbReference type="ARBA" id="ARBA00022833"/>
    </source>
</evidence>
<dbReference type="Pfam" id="PF04389">
    <property type="entry name" value="Peptidase_M28"/>
    <property type="match status" value="1"/>
</dbReference>
<dbReference type="Proteomes" id="UP000076404">
    <property type="component" value="Chromosome"/>
</dbReference>
<evidence type="ECO:0000256" key="15">
    <source>
        <dbReference type="ARBA" id="ARBA00023049"/>
    </source>
</evidence>
<evidence type="ECO:0000256" key="5">
    <source>
        <dbReference type="ARBA" id="ARBA00014116"/>
    </source>
</evidence>
<keyword evidence="6" id="KW-0964">Secreted</keyword>
<keyword evidence="9" id="KW-0479">Metal-binding</keyword>
<evidence type="ECO:0000256" key="21">
    <source>
        <dbReference type="SAM" id="MobiDB-lite"/>
    </source>
</evidence>
<dbReference type="InterPro" id="IPR007484">
    <property type="entry name" value="Peptidase_M28"/>
</dbReference>
<evidence type="ECO:0000256" key="20">
    <source>
        <dbReference type="ARBA" id="ARBA00033328"/>
    </source>
</evidence>
<dbReference type="PANTHER" id="PTHR12053">
    <property type="entry name" value="PROTEASE FAMILY M28 PLASMA GLUTAMATE CARBOXYPEPTIDASE-RELATED"/>
    <property type="match status" value="1"/>
</dbReference>
<dbReference type="GO" id="GO:0005576">
    <property type="term" value="C:extracellular region"/>
    <property type="evidence" value="ECO:0007669"/>
    <property type="project" value="UniProtKB-SubCell"/>
</dbReference>
<dbReference type="AlphaFoldDB" id="A0A143BNE4"/>
<evidence type="ECO:0000256" key="12">
    <source>
        <dbReference type="ARBA" id="ARBA00022824"/>
    </source>
</evidence>
<keyword evidence="17" id="KW-0325">Glycoprotein</keyword>
<evidence type="ECO:0000256" key="17">
    <source>
        <dbReference type="ARBA" id="ARBA00023180"/>
    </source>
</evidence>
<feature type="region of interest" description="Disordered" evidence="21">
    <location>
        <begin position="461"/>
        <end position="498"/>
    </location>
</feature>
<comment type="subunit">
    <text evidence="19">Homodimer. The monomeric form is inactive while the homodimer is active.</text>
</comment>
<evidence type="ECO:0000256" key="11">
    <source>
        <dbReference type="ARBA" id="ARBA00022801"/>
    </source>
</evidence>
<gene>
    <name evidence="23" type="ORF">GEMMAAP_03945</name>
</gene>
<keyword evidence="24" id="KW-1185">Reference proteome</keyword>
<evidence type="ECO:0000313" key="23">
    <source>
        <dbReference type="EMBL" id="AMW06538.1"/>
    </source>
</evidence>
<dbReference type="STRING" id="1379270.GEMMAAP_03945"/>
<dbReference type="GO" id="GO:0070573">
    <property type="term" value="F:metallodipeptidase activity"/>
    <property type="evidence" value="ECO:0007669"/>
    <property type="project" value="InterPro"/>
</dbReference>
<evidence type="ECO:0000256" key="19">
    <source>
        <dbReference type="ARBA" id="ARBA00025833"/>
    </source>
</evidence>
<keyword evidence="15" id="KW-0482">Metalloprotease</keyword>
<evidence type="ECO:0000256" key="6">
    <source>
        <dbReference type="ARBA" id="ARBA00022525"/>
    </source>
</evidence>
<keyword evidence="7" id="KW-0121">Carboxypeptidase</keyword>
<keyword evidence="8" id="KW-0645">Protease</keyword>
<dbReference type="eggNOG" id="COG2234">
    <property type="taxonomic scope" value="Bacteria"/>
</dbReference>
<reference evidence="23 24" key="1">
    <citation type="journal article" date="2014" name="Proc. Natl. Acad. Sci. U.S.A.">
        <title>Functional type 2 photosynthetic reaction centers found in the rare bacterial phylum Gemmatimonadetes.</title>
        <authorList>
            <person name="Zeng Y."/>
            <person name="Feng F."/>
            <person name="Medova H."/>
            <person name="Dean J."/>
            <person name="Koblizek M."/>
        </authorList>
    </citation>
    <scope>NUCLEOTIDE SEQUENCE [LARGE SCALE GENOMIC DNA]</scope>
    <source>
        <strain evidence="23 24">AP64</strain>
    </source>
</reference>
<evidence type="ECO:0000256" key="16">
    <source>
        <dbReference type="ARBA" id="ARBA00023145"/>
    </source>
</evidence>
<evidence type="ECO:0000256" key="10">
    <source>
        <dbReference type="ARBA" id="ARBA00022729"/>
    </source>
</evidence>
<dbReference type="GO" id="GO:0046872">
    <property type="term" value="F:metal ion binding"/>
    <property type="evidence" value="ECO:0007669"/>
    <property type="project" value="UniProtKB-KW"/>
</dbReference>
<name>A0A143BNE4_9BACT</name>
<comment type="subcellular location">
    <subcellularLocation>
        <location evidence="1">Endoplasmic reticulum</location>
    </subcellularLocation>
    <subcellularLocation>
        <location evidence="3">Golgi apparatus</location>
    </subcellularLocation>
    <subcellularLocation>
        <location evidence="2">Lysosome</location>
    </subcellularLocation>
    <subcellularLocation>
        <location evidence="4">Secreted</location>
    </subcellularLocation>
</comment>
<keyword evidence="11" id="KW-0378">Hydrolase</keyword>
<dbReference type="Gene3D" id="3.40.630.10">
    <property type="entry name" value="Zn peptidases"/>
    <property type="match status" value="1"/>
</dbReference>
<keyword evidence="18" id="KW-0458">Lysosome</keyword>
<dbReference type="SUPFAM" id="SSF53187">
    <property type="entry name" value="Zn-dependent exopeptidases"/>
    <property type="match status" value="1"/>
</dbReference>
<evidence type="ECO:0000256" key="7">
    <source>
        <dbReference type="ARBA" id="ARBA00022645"/>
    </source>
</evidence>
<evidence type="ECO:0000256" key="2">
    <source>
        <dbReference type="ARBA" id="ARBA00004371"/>
    </source>
</evidence>
<evidence type="ECO:0000256" key="9">
    <source>
        <dbReference type="ARBA" id="ARBA00022723"/>
    </source>
</evidence>
<evidence type="ECO:0000256" key="1">
    <source>
        <dbReference type="ARBA" id="ARBA00004240"/>
    </source>
</evidence>
<organism evidence="23 24">
    <name type="scientific">Gemmatimonas phototrophica</name>
    <dbReference type="NCBI Taxonomy" id="1379270"/>
    <lineage>
        <taxon>Bacteria</taxon>
        <taxon>Pseudomonadati</taxon>
        <taxon>Gemmatimonadota</taxon>
        <taxon>Gemmatimonadia</taxon>
        <taxon>Gemmatimonadales</taxon>
        <taxon>Gemmatimonadaceae</taxon>
        <taxon>Gemmatimonas</taxon>
    </lineage>
</organism>
<evidence type="ECO:0000313" key="24">
    <source>
        <dbReference type="Proteomes" id="UP000076404"/>
    </source>
</evidence>